<sequence length="311" mass="33455">MYQFSGYELVADGGGLSVRLYLDRSRHEFASDFFGRQRCGEKDGDIKSLDKAARRYIKKRLPGIGLRTAYVLFGAMLVAAIPLTESAAQQPTDAPPRTSVIAPAGDAEAEVPAETTPPSGGAAEAPDSVLFIANKTHPLPSGFVPKELVTPDVPFKGSAEVRQLRRDAAAALEQMFDAAQKDGIKLYGVSGYRSYDRQQSVFAASVKSHGSEVEANQFSARPGESEHQTGLAIDITGAGVGALTQAFGNTPEGKWVRDNADKFGFILRYPEGKASVTGYAYEPWHIRYVGTAAAAEITSRNITLEEYEGLT</sequence>
<dbReference type="RefSeq" id="WP_200796642.1">
    <property type="nucleotide sequence ID" value="NZ_FQXV01000012.1"/>
</dbReference>
<dbReference type="PANTHER" id="PTHR34385">
    <property type="entry name" value="D-ALANYL-D-ALANINE CARBOXYPEPTIDASE"/>
    <property type="match status" value="1"/>
</dbReference>
<dbReference type="GO" id="GO:0004180">
    <property type="term" value="F:carboxypeptidase activity"/>
    <property type="evidence" value="ECO:0007669"/>
    <property type="project" value="UniProtKB-KW"/>
</dbReference>
<dbReference type="STRING" id="1123282.SAMN02745823_03024"/>
<dbReference type="InterPro" id="IPR058193">
    <property type="entry name" value="VanY/YodJ_core_dom"/>
</dbReference>
<feature type="domain" description="D-alanyl-D-alanine carboxypeptidase-like core" evidence="2">
    <location>
        <begin position="163"/>
        <end position="290"/>
    </location>
</feature>
<dbReference type="InterPro" id="IPR009045">
    <property type="entry name" value="Zn_M74/Hedgehog-like"/>
</dbReference>
<proteinExistence type="predicted"/>
<keyword evidence="3" id="KW-0378">Hydrolase</keyword>
<dbReference type="Gene3D" id="3.30.1380.10">
    <property type="match status" value="1"/>
</dbReference>
<dbReference type="PANTHER" id="PTHR34385:SF1">
    <property type="entry name" value="PEPTIDOGLYCAN L-ALANYL-D-GLUTAMATE ENDOPEPTIDASE CWLK"/>
    <property type="match status" value="1"/>
</dbReference>
<protein>
    <submittedName>
        <fullName evidence="3">D-alanyl-D-alanine carboxypeptidase</fullName>
    </submittedName>
</protein>
<feature type="region of interest" description="Disordered" evidence="1">
    <location>
        <begin position="106"/>
        <end position="125"/>
    </location>
</feature>
<keyword evidence="3" id="KW-0645">Protease</keyword>
<dbReference type="Proteomes" id="UP000183995">
    <property type="component" value="Unassembled WGS sequence"/>
</dbReference>
<dbReference type="InterPro" id="IPR052179">
    <property type="entry name" value="DD-CPase-like"/>
</dbReference>
<keyword evidence="3" id="KW-0121">Carboxypeptidase</keyword>
<evidence type="ECO:0000313" key="4">
    <source>
        <dbReference type="Proteomes" id="UP000183995"/>
    </source>
</evidence>
<dbReference type="CDD" id="cd14852">
    <property type="entry name" value="LD-carboxypeptidase"/>
    <property type="match status" value="1"/>
</dbReference>
<dbReference type="SUPFAM" id="SSF55166">
    <property type="entry name" value="Hedgehog/DD-peptidase"/>
    <property type="match status" value="1"/>
</dbReference>
<dbReference type="GO" id="GO:0006508">
    <property type="term" value="P:proteolysis"/>
    <property type="evidence" value="ECO:0007669"/>
    <property type="project" value="InterPro"/>
</dbReference>
<evidence type="ECO:0000259" key="2">
    <source>
        <dbReference type="Pfam" id="PF02557"/>
    </source>
</evidence>
<evidence type="ECO:0000256" key="1">
    <source>
        <dbReference type="SAM" id="MobiDB-lite"/>
    </source>
</evidence>
<accession>A0A1M5Z011</accession>
<dbReference type="Pfam" id="PF02557">
    <property type="entry name" value="VanY"/>
    <property type="match status" value="1"/>
</dbReference>
<reference evidence="3 4" key="1">
    <citation type="submission" date="2016-11" db="EMBL/GenBank/DDBJ databases">
        <authorList>
            <person name="Jaros S."/>
            <person name="Januszkiewicz K."/>
            <person name="Wedrychowicz H."/>
        </authorList>
    </citation>
    <scope>NUCLEOTIDE SEQUENCE [LARGE SCALE GENOMIC DNA]</scope>
    <source>
        <strain evidence="3 4">DSM 10068</strain>
    </source>
</reference>
<gene>
    <name evidence="3" type="ORF">SAMN02745823_03024</name>
</gene>
<evidence type="ECO:0000313" key="3">
    <source>
        <dbReference type="EMBL" id="SHI17592.1"/>
    </source>
</evidence>
<dbReference type="EMBL" id="FQXV01000012">
    <property type="protein sequence ID" value="SHI17592.1"/>
    <property type="molecule type" value="Genomic_DNA"/>
</dbReference>
<keyword evidence="4" id="KW-1185">Reference proteome</keyword>
<organism evidence="3 4">
    <name type="scientific">Sporobacter termitidis DSM 10068</name>
    <dbReference type="NCBI Taxonomy" id="1123282"/>
    <lineage>
        <taxon>Bacteria</taxon>
        <taxon>Bacillati</taxon>
        <taxon>Bacillota</taxon>
        <taxon>Clostridia</taxon>
        <taxon>Eubacteriales</taxon>
        <taxon>Oscillospiraceae</taxon>
        <taxon>Sporobacter</taxon>
    </lineage>
</organism>
<dbReference type="AlphaFoldDB" id="A0A1M5Z011"/>
<dbReference type="InterPro" id="IPR003709">
    <property type="entry name" value="VanY-like_core_dom"/>
</dbReference>
<name>A0A1M5Z011_9FIRM</name>